<evidence type="ECO:0000256" key="4">
    <source>
        <dbReference type="PIRSR" id="PIRSR613078-2"/>
    </source>
</evidence>
<dbReference type="Proteomes" id="UP000198597">
    <property type="component" value="Unassembled WGS sequence"/>
</dbReference>
<gene>
    <name evidence="5" type="ORF">SAMN04488529_10236</name>
</gene>
<evidence type="ECO:0000256" key="1">
    <source>
        <dbReference type="ARBA" id="ARBA00023152"/>
    </source>
</evidence>
<dbReference type="PROSITE" id="PS00175">
    <property type="entry name" value="PG_MUTASE"/>
    <property type="match status" value="1"/>
</dbReference>
<feature type="active site" description="Proton donor/acceptor" evidence="3">
    <location>
        <position position="82"/>
    </location>
</feature>
<dbReference type="PANTHER" id="PTHR48100">
    <property type="entry name" value="BROAD-SPECIFICITY PHOSPHATASE YOR283W-RELATED"/>
    <property type="match status" value="1"/>
</dbReference>
<dbReference type="OrthoDB" id="9781415at2"/>
<protein>
    <submittedName>
        <fullName evidence="5">Probable phosphoglycerate mutase</fullName>
    </submittedName>
</protein>
<feature type="binding site" evidence="4">
    <location>
        <begin position="8"/>
        <end position="15"/>
    </location>
    <ligand>
        <name>substrate</name>
    </ligand>
</feature>
<proteinExistence type="predicted"/>
<evidence type="ECO:0000256" key="2">
    <source>
        <dbReference type="ARBA" id="ARBA00023235"/>
    </source>
</evidence>
<accession>A0A1H0PS74</accession>
<evidence type="ECO:0000256" key="3">
    <source>
        <dbReference type="PIRSR" id="PIRSR613078-1"/>
    </source>
</evidence>
<dbReference type="Pfam" id="PF00300">
    <property type="entry name" value="His_Phos_1"/>
    <property type="match status" value="1"/>
</dbReference>
<keyword evidence="2" id="KW-0413">Isomerase</keyword>
<dbReference type="InterPro" id="IPR013078">
    <property type="entry name" value="His_Pase_superF_clade-1"/>
</dbReference>
<sequence>MTKLYITRHGETEWNTKGIMQGFGNSPLTELGREQGKWLRDRMKDLHIDVIYSSPSGRAYETAEIIKGDRDIELLADDGLREINMGQWEGLCQDEIKELSEENHFNFWNLPSKYISVDGENYYESRERSYNTITKILEKEKGKTILIVTHTVTLKGFLNMLQNQEIDSIVKPPFIKQTSLTEIDFNEDGYKILNLACMEHHEYSRKEFNE</sequence>
<feature type="active site" description="Tele-phosphohistidine intermediate" evidence="3">
    <location>
        <position position="9"/>
    </location>
</feature>
<dbReference type="GO" id="GO:0005737">
    <property type="term" value="C:cytoplasm"/>
    <property type="evidence" value="ECO:0007669"/>
    <property type="project" value="TreeGrafter"/>
</dbReference>
<reference evidence="5 6" key="1">
    <citation type="submission" date="2016-10" db="EMBL/GenBank/DDBJ databases">
        <authorList>
            <person name="de Groot N.N."/>
        </authorList>
    </citation>
    <scope>NUCLEOTIDE SEQUENCE [LARGE SCALE GENOMIC DNA]</scope>
    <source>
        <strain evidence="5 6">DSM 12272</strain>
    </source>
</reference>
<dbReference type="STRING" id="94869.SAMN04488529_10236"/>
<keyword evidence="6" id="KW-1185">Reference proteome</keyword>
<organism evidence="5 6">
    <name type="scientific">Clostridium gasigenes</name>
    <dbReference type="NCBI Taxonomy" id="94869"/>
    <lineage>
        <taxon>Bacteria</taxon>
        <taxon>Bacillati</taxon>
        <taxon>Bacillota</taxon>
        <taxon>Clostridia</taxon>
        <taxon>Eubacteriales</taxon>
        <taxon>Clostridiaceae</taxon>
        <taxon>Clostridium</taxon>
    </lineage>
</organism>
<evidence type="ECO:0000313" key="6">
    <source>
        <dbReference type="Proteomes" id="UP000198597"/>
    </source>
</evidence>
<feature type="binding site" evidence="4">
    <location>
        <position position="58"/>
    </location>
    <ligand>
        <name>substrate</name>
    </ligand>
</feature>
<dbReference type="PANTHER" id="PTHR48100:SF1">
    <property type="entry name" value="HISTIDINE PHOSPHATASE FAMILY PROTEIN-RELATED"/>
    <property type="match status" value="1"/>
</dbReference>
<dbReference type="CDD" id="cd07067">
    <property type="entry name" value="HP_PGM_like"/>
    <property type="match status" value="1"/>
</dbReference>
<dbReference type="InterPro" id="IPR050275">
    <property type="entry name" value="PGM_Phosphatase"/>
</dbReference>
<evidence type="ECO:0000313" key="5">
    <source>
        <dbReference type="EMBL" id="SDP07409.1"/>
    </source>
</evidence>
<dbReference type="GO" id="GO:0016791">
    <property type="term" value="F:phosphatase activity"/>
    <property type="evidence" value="ECO:0007669"/>
    <property type="project" value="TreeGrafter"/>
</dbReference>
<dbReference type="RefSeq" id="WP_089966615.1">
    <property type="nucleotide sequence ID" value="NZ_FNJM01000002.1"/>
</dbReference>
<dbReference type="SMART" id="SM00855">
    <property type="entry name" value="PGAM"/>
    <property type="match status" value="1"/>
</dbReference>
<dbReference type="SUPFAM" id="SSF53254">
    <property type="entry name" value="Phosphoglycerate mutase-like"/>
    <property type="match status" value="1"/>
</dbReference>
<dbReference type="AlphaFoldDB" id="A0A1H0PS74"/>
<dbReference type="EMBL" id="FNJM01000002">
    <property type="protein sequence ID" value="SDP07409.1"/>
    <property type="molecule type" value="Genomic_DNA"/>
</dbReference>
<dbReference type="Gene3D" id="3.40.50.1240">
    <property type="entry name" value="Phosphoglycerate mutase-like"/>
    <property type="match status" value="1"/>
</dbReference>
<name>A0A1H0PS74_9CLOT</name>
<dbReference type="InterPro" id="IPR029033">
    <property type="entry name" value="His_PPase_superfam"/>
</dbReference>
<keyword evidence="1" id="KW-0324">Glycolysis</keyword>
<dbReference type="InterPro" id="IPR001345">
    <property type="entry name" value="PG/BPGM_mutase_AS"/>
</dbReference>